<organism evidence="9 10">
    <name type="scientific">Sorghum bicolor</name>
    <name type="common">Sorghum</name>
    <name type="synonym">Sorghum vulgare</name>
    <dbReference type="NCBI Taxonomy" id="4558"/>
    <lineage>
        <taxon>Eukaryota</taxon>
        <taxon>Viridiplantae</taxon>
        <taxon>Streptophyta</taxon>
        <taxon>Embryophyta</taxon>
        <taxon>Tracheophyta</taxon>
        <taxon>Spermatophyta</taxon>
        <taxon>Magnoliopsida</taxon>
        <taxon>Liliopsida</taxon>
        <taxon>Poales</taxon>
        <taxon>Poaceae</taxon>
        <taxon>PACMAD clade</taxon>
        <taxon>Panicoideae</taxon>
        <taxon>Andropogonodae</taxon>
        <taxon>Andropogoneae</taxon>
        <taxon>Sorghinae</taxon>
        <taxon>Sorghum</taxon>
    </lineage>
</organism>
<dbReference type="Proteomes" id="UP000807115">
    <property type="component" value="Chromosome 6"/>
</dbReference>
<feature type="domain" description="EGF-like" evidence="8">
    <location>
        <begin position="245"/>
        <end position="293"/>
    </location>
</feature>
<evidence type="ECO:0000256" key="3">
    <source>
        <dbReference type="ARBA" id="ARBA00022729"/>
    </source>
</evidence>
<keyword evidence="2" id="KW-0245">EGF-like domain</keyword>
<evidence type="ECO:0008006" key="11">
    <source>
        <dbReference type="Google" id="ProtNLM"/>
    </source>
</evidence>
<evidence type="ECO:0000256" key="6">
    <source>
        <dbReference type="SAM" id="SignalP"/>
    </source>
</evidence>
<dbReference type="InterPro" id="IPR000742">
    <property type="entry name" value="EGF"/>
</dbReference>
<dbReference type="GO" id="GO:0005509">
    <property type="term" value="F:calcium ion binding"/>
    <property type="evidence" value="ECO:0007669"/>
    <property type="project" value="InterPro"/>
</dbReference>
<dbReference type="SMART" id="SM00181">
    <property type="entry name" value="EGF"/>
    <property type="match status" value="2"/>
</dbReference>
<dbReference type="PANTHER" id="PTHR33491">
    <property type="entry name" value="OSJNBA0016N04.9 PROTEIN"/>
    <property type="match status" value="1"/>
</dbReference>
<feature type="domain" description="EGF-like" evidence="8">
    <location>
        <begin position="297"/>
        <end position="336"/>
    </location>
</feature>
<evidence type="ECO:0000259" key="8">
    <source>
        <dbReference type="SMART" id="SM00181"/>
    </source>
</evidence>
<evidence type="ECO:0000313" key="10">
    <source>
        <dbReference type="Proteomes" id="UP000807115"/>
    </source>
</evidence>
<name>A0A921QTA8_SORBI</name>
<dbReference type="AlphaFoldDB" id="A0A921QTA8"/>
<dbReference type="GO" id="GO:0030247">
    <property type="term" value="F:polysaccharide binding"/>
    <property type="evidence" value="ECO:0007669"/>
    <property type="project" value="InterPro"/>
</dbReference>
<evidence type="ECO:0000256" key="4">
    <source>
        <dbReference type="ARBA" id="ARBA00023157"/>
    </source>
</evidence>
<dbReference type="InterPro" id="IPR049883">
    <property type="entry name" value="NOTCH1_EGF-like"/>
</dbReference>
<dbReference type="GO" id="GO:0016020">
    <property type="term" value="C:membrane"/>
    <property type="evidence" value="ECO:0007669"/>
    <property type="project" value="UniProtKB-SubCell"/>
</dbReference>
<dbReference type="CDD" id="cd00054">
    <property type="entry name" value="EGF_CA"/>
    <property type="match status" value="1"/>
</dbReference>
<comment type="subcellular location">
    <subcellularLocation>
        <location evidence="1">Membrane</location>
        <topology evidence="1">Single-pass membrane protein</topology>
    </subcellularLocation>
</comment>
<dbReference type="InterPro" id="IPR001881">
    <property type="entry name" value="EGF-like_Ca-bd_dom"/>
</dbReference>
<dbReference type="InterPro" id="IPR018097">
    <property type="entry name" value="EGF_Ca-bd_CS"/>
</dbReference>
<reference evidence="9" key="1">
    <citation type="journal article" date="2019" name="BMC Genomics">
        <title>A new reference genome for Sorghum bicolor reveals high levels of sequence similarity between sweet and grain genotypes: implications for the genetics of sugar metabolism.</title>
        <authorList>
            <person name="Cooper E.A."/>
            <person name="Brenton Z.W."/>
            <person name="Flinn B.S."/>
            <person name="Jenkins J."/>
            <person name="Shu S."/>
            <person name="Flowers D."/>
            <person name="Luo F."/>
            <person name="Wang Y."/>
            <person name="Xia P."/>
            <person name="Barry K."/>
            <person name="Daum C."/>
            <person name="Lipzen A."/>
            <person name="Yoshinaga Y."/>
            <person name="Schmutz J."/>
            <person name="Saski C."/>
            <person name="Vermerris W."/>
            <person name="Kresovich S."/>
        </authorList>
    </citation>
    <scope>NUCLEOTIDE SEQUENCE</scope>
</reference>
<evidence type="ECO:0000256" key="1">
    <source>
        <dbReference type="ARBA" id="ARBA00004167"/>
    </source>
</evidence>
<dbReference type="InterPro" id="IPR000152">
    <property type="entry name" value="EGF-type_Asp/Asn_hydroxyl_site"/>
</dbReference>
<sequence length="482" mass="52403">MARVLPLLIVAAATLLLTSIKSSTALKMASPGCRETCGNLTIPYPFGIGPGCYYKQGFDVSCEDNRTFMPNSSSRIQVYNISLLGGQIQVSTLIASKCNYTNGESTDGWVSVFTTPFFTLSSKANKLTAVGCNTVAFLGGYNKRRAQTGCVSLCLDKESVDFSGQCSGMGCCQTAIAPNLGSLNITFDKSFNNYVVNEFNPCSYAFVAEQDWFRFEASYLQDKKLTDKYKDGVPSVFDWVAGNQPCDEAVKNISSYACISRNSQCFNSPNVTGYLCSCSDGFEGNPYLADGCQDIDECQHPLQYPCYGICSNTVGGYSCSCAAGTRSKDPKTSVCSPDTASERAKLTKLLIAELLTRVKPVFSTPSSEVTSLASHFVSMMRDNRLCDILDPRIVEEGSTEDIKVVAGLAEACLRLKGEERPTMRQVEITLEDLQGSKVLPNSRMASSQNAIQDESYNGSNGSEGTRLYSLEKEFIQSSEIPR</sequence>
<feature type="signal peptide" evidence="6">
    <location>
        <begin position="1"/>
        <end position="25"/>
    </location>
</feature>
<dbReference type="EMBL" id="CM027685">
    <property type="protein sequence ID" value="KAG0527804.1"/>
    <property type="molecule type" value="Genomic_DNA"/>
</dbReference>
<dbReference type="Pfam" id="PF07645">
    <property type="entry name" value="EGF_CA"/>
    <property type="match status" value="1"/>
</dbReference>
<reference evidence="9" key="2">
    <citation type="submission" date="2020-10" db="EMBL/GenBank/DDBJ databases">
        <authorList>
            <person name="Cooper E.A."/>
            <person name="Brenton Z.W."/>
            <person name="Flinn B.S."/>
            <person name="Jenkins J."/>
            <person name="Shu S."/>
            <person name="Flowers D."/>
            <person name="Luo F."/>
            <person name="Wang Y."/>
            <person name="Xia P."/>
            <person name="Barry K."/>
            <person name="Daum C."/>
            <person name="Lipzen A."/>
            <person name="Yoshinaga Y."/>
            <person name="Schmutz J."/>
            <person name="Saski C."/>
            <person name="Vermerris W."/>
            <person name="Kresovich S."/>
        </authorList>
    </citation>
    <scope>NUCLEOTIDE SEQUENCE</scope>
</reference>
<evidence type="ECO:0000259" key="7">
    <source>
        <dbReference type="SMART" id="SM00179"/>
    </source>
</evidence>
<dbReference type="Pfam" id="PF13947">
    <property type="entry name" value="GUB_WAK_bind"/>
    <property type="match status" value="1"/>
</dbReference>
<dbReference type="PROSITE" id="PS00010">
    <property type="entry name" value="ASX_HYDROXYL"/>
    <property type="match status" value="1"/>
</dbReference>
<dbReference type="SMART" id="SM00179">
    <property type="entry name" value="EGF_CA"/>
    <property type="match status" value="1"/>
</dbReference>
<feature type="compositionally biased region" description="Polar residues" evidence="5">
    <location>
        <begin position="443"/>
        <end position="463"/>
    </location>
</feature>
<evidence type="ECO:0000256" key="2">
    <source>
        <dbReference type="ARBA" id="ARBA00022536"/>
    </source>
</evidence>
<dbReference type="Gene3D" id="2.10.25.10">
    <property type="entry name" value="Laminin"/>
    <property type="match status" value="2"/>
</dbReference>
<dbReference type="Gene3D" id="1.10.510.10">
    <property type="entry name" value="Transferase(Phosphotransferase) domain 1"/>
    <property type="match status" value="1"/>
</dbReference>
<protein>
    <recommendedName>
        <fullName evidence="11">EGF-like domain-containing protein</fullName>
    </recommendedName>
</protein>
<feature type="domain" description="EGF-like calcium-binding" evidence="7">
    <location>
        <begin position="294"/>
        <end position="336"/>
    </location>
</feature>
<dbReference type="FunFam" id="2.10.25.10:FF:000628">
    <property type="entry name" value="Wall-associated receptor kinase 2"/>
    <property type="match status" value="1"/>
</dbReference>
<dbReference type="PROSITE" id="PS01187">
    <property type="entry name" value="EGF_CA"/>
    <property type="match status" value="1"/>
</dbReference>
<comment type="caution">
    <text evidence="9">The sequence shown here is derived from an EMBL/GenBank/DDBJ whole genome shotgun (WGS) entry which is preliminary data.</text>
</comment>
<dbReference type="SUPFAM" id="SSF57196">
    <property type="entry name" value="EGF/Laminin"/>
    <property type="match status" value="1"/>
</dbReference>
<keyword evidence="3 6" id="KW-0732">Signal</keyword>
<feature type="chain" id="PRO_5037932682" description="EGF-like domain-containing protein" evidence="6">
    <location>
        <begin position="26"/>
        <end position="482"/>
    </location>
</feature>
<evidence type="ECO:0000256" key="5">
    <source>
        <dbReference type="SAM" id="MobiDB-lite"/>
    </source>
</evidence>
<gene>
    <name evidence="9" type="ORF">BDA96_06G264900</name>
</gene>
<proteinExistence type="predicted"/>
<keyword evidence="4" id="KW-1015">Disulfide bond</keyword>
<dbReference type="InterPro" id="IPR025287">
    <property type="entry name" value="WAK_GUB"/>
</dbReference>
<feature type="region of interest" description="Disordered" evidence="5">
    <location>
        <begin position="439"/>
        <end position="464"/>
    </location>
</feature>
<accession>A0A921QTA8</accession>
<evidence type="ECO:0000313" key="9">
    <source>
        <dbReference type="EMBL" id="KAG0527804.1"/>
    </source>
</evidence>